<dbReference type="EMBL" id="JAVFKD010000012">
    <property type="protein sequence ID" value="KAK5992354.1"/>
    <property type="molecule type" value="Genomic_DNA"/>
</dbReference>
<sequence length="812" mass="92189">MSQGIKSIWSIRSRCIGTPVFSAAPGCAWRTGILPSTTTRRFQSTAGTTTESSSPSSSPSSPTPELPPPSVPTPTDIQLGTRLLTQLVGPNYARNQFFRDAYKGNRPNLGKELEKKLASPYVPTVRDYPSRMASNESRRHARSTARLHVAFDIIWKHFETKVESWTETFGLMKRMTTKRSEMSKMAAVRIVLPKSWDLDVGNRKVEFVDSATGLVAMLRVSADHQNPSAIILRGNSSVLAKAADELVVACPEVEVYKLGEVAAFGYEVKRLWPAIEDAPDSGSSIPEDKLDNIWVHKEHQPHWIDWPYEKTPIPEEWTMESFEGYITALVFGRLRPHLAGRFYRQDVDTDGVRIDLMLKAFTDPAARASITPGILKMAMAFMAHKGGHRAAADKLLKLAEEWGMPMDTDVFNVMLEGYVAKRDVAFFHKFLLKMQSRYFHPNVRTWLLFLELVQREIERRQIIVAMYDLGFFEDPATRRGIARIMASHDAYVAFKAGKKLDIFMAEQRNRYGVDWFTTGSLNCILAEFFPFHDVKHRRFSHFKKLIERQSEDGRKIDISTINLILQNCIPFSDWNTALWALSRLAEYECEPDAQTYDLIISLAIESNSPGALGVAFFYATLNRMLRMSARAKMSDIFTKRTKNPFWKVHKPKVFAVRMGKYLQYVQRVRKDHIVAGVEHAILRECEGYRPLKSLSYCLDVALRTMDGPFHQQLNDPRRANEDIQVGDLAIKLRGENPDGEPVKKTIHLDGSFVPETMIKRRPRGDRIAFDAARERSMGVEEEEEQLATGAGSESNALSTSTNDRHSHDFKAL</sequence>
<reference evidence="2 3" key="1">
    <citation type="submission" date="2024-01" db="EMBL/GenBank/DDBJ databases">
        <title>Complete genome of Cladobotryum mycophilum ATHUM6906.</title>
        <authorList>
            <person name="Christinaki A.C."/>
            <person name="Myridakis A.I."/>
            <person name="Kouvelis V.N."/>
        </authorList>
    </citation>
    <scope>NUCLEOTIDE SEQUENCE [LARGE SCALE GENOMIC DNA]</scope>
    <source>
        <strain evidence="2 3">ATHUM6906</strain>
    </source>
</reference>
<feature type="compositionally biased region" description="Basic and acidic residues" evidence="1">
    <location>
        <begin position="802"/>
        <end position="812"/>
    </location>
</feature>
<feature type="region of interest" description="Disordered" evidence="1">
    <location>
        <begin position="773"/>
        <end position="812"/>
    </location>
</feature>
<proteinExistence type="predicted"/>
<dbReference type="InterPro" id="IPR011990">
    <property type="entry name" value="TPR-like_helical_dom_sf"/>
</dbReference>
<feature type="compositionally biased region" description="Pro residues" evidence="1">
    <location>
        <begin position="61"/>
        <end position="72"/>
    </location>
</feature>
<keyword evidence="3" id="KW-1185">Reference proteome</keyword>
<dbReference type="Gene3D" id="1.25.40.10">
    <property type="entry name" value="Tetratricopeptide repeat domain"/>
    <property type="match status" value="1"/>
</dbReference>
<feature type="compositionally biased region" description="Low complexity" evidence="1">
    <location>
        <begin position="48"/>
        <end position="60"/>
    </location>
</feature>
<feature type="compositionally biased region" description="Polar residues" evidence="1">
    <location>
        <begin position="791"/>
        <end position="801"/>
    </location>
</feature>
<evidence type="ECO:0000313" key="3">
    <source>
        <dbReference type="Proteomes" id="UP001338125"/>
    </source>
</evidence>
<evidence type="ECO:0000313" key="2">
    <source>
        <dbReference type="EMBL" id="KAK5992354.1"/>
    </source>
</evidence>
<dbReference type="Proteomes" id="UP001338125">
    <property type="component" value="Unassembled WGS sequence"/>
</dbReference>
<evidence type="ECO:0008006" key="4">
    <source>
        <dbReference type="Google" id="ProtNLM"/>
    </source>
</evidence>
<feature type="compositionally biased region" description="Polar residues" evidence="1">
    <location>
        <begin position="38"/>
        <end position="47"/>
    </location>
</feature>
<feature type="region of interest" description="Disordered" evidence="1">
    <location>
        <begin position="38"/>
        <end position="77"/>
    </location>
</feature>
<gene>
    <name evidence="2" type="ORF">PT974_05758</name>
</gene>
<comment type="caution">
    <text evidence="2">The sequence shown here is derived from an EMBL/GenBank/DDBJ whole genome shotgun (WGS) entry which is preliminary data.</text>
</comment>
<accession>A0ABR0SJM6</accession>
<evidence type="ECO:0000256" key="1">
    <source>
        <dbReference type="SAM" id="MobiDB-lite"/>
    </source>
</evidence>
<protein>
    <recommendedName>
        <fullName evidence="4">Pentatricopeptide repeat domain-containing protein</fullName>
    </recommendedName>
</protein>
<organism evidence="2 3">
    <name type="scientific">Cladobotryum mycophilum</name>
    <dbReference type="NCBI Taxonomy" id="491253"/>
    <lineage>
        <taxon>Eukaryota</taxon>
        <taxon>Fungi</taxon>
        <taxon>Dikarya</taxon>
        <taxon>Ascomycota</taxon>
        <taxon>Pezizomycotina</taxon>
        <taxon>Sordariomycetes</taxon>
        <taxon>Hypocreomycetidae</taxon>
        <taxon>Hypocreales</taxon>
        <taxon>Hypocreaceae</taxon>
        <taxon>Cladobotryum</taxon>
    </lineage>
</organism>
<name>A0ABR0SJM6_9HYPO</name>